<proteinExistence type="predicted"/>
<feature type="region of interest" description="Disordered" evidence="1">
    <location>
        <begin position="194"/>
        <end position="220"/>
    </location>
</feature>
<evidence type="ECO:0000256" key="1">
    <source>
        <dbReference type="SAM" id="MobiDB-lite"/>
    </source>
</evidence>
<protein>
    <submittedName>
        <fullName evidence="3">Retrotransposon protein, putative, unclassified</fullName>
    </submittedName>
</protein>
<dbReference type="CDD" id="cd00303">
    <property type="entry name" value="retropepsin_like"/>
    <property type="match status" value="1"/>
</dbReference>
<evidence type="ECO:0000313" key="3">
    <source>
        <dbReference type="EMBL" id="ABA96070.1"/>
    </source>
</evidence>
<dbReference type="EMBL" id="DP000011">
    <property type="protein sequence ID" value="ABA96070.1"/>
    <property type="molecule type" value="Genomic_DNA"/>
</dbReference>
<keyword evidence="2" id="KW-1133">Transmembrane helix</keyword>
<accession>Q2QWI8</accession>
<keyword evidence="2" id="KW-0472">Membrane</keyword>
<keyword evidence="2" id="KW-0812">Transmembrane</keyword>
<feature type="transmembrane region" description="Helical" evidence="2">
    <location>
        <begin position="82"/>
        <end position="101"/>
    </location>
</feature>
<reference evidence="3" key="2">
    <citation type="submission" date="2005-04" db="EMBL/GenBank/DDBJ databases">
        <authorList>
            <person name="Buell C.R."/>
            <person name="Wing R.A."/>
            <person name="McCombie W.A."/>
            <person name="Ouyang S."/>
        </authorList>
    </citation>
    <scope>NUCLEOTIDE SEQUENCE</scope>
</reference>
<reference evidence="3" key="1">
    <citation type="journal article" date="2005" name="BMC Biol.">
        <title>The sequence of rice chromosomes 11 and 12, rich in disease resistance genes and recent gene duplications.</title>
        <authorList>
            <consortium name="The rice chromosomes 11 and 12 sequencing consortia"/>
        </authorList>
    </citation>
    <scope>NUCLEOTIDE SEQUENCE [LARGE SCALE GENOMIC DNA]</scope>
</reference>
<feature type="compositionally biased region" description="Polar residues" evidence="1">
    <location>
        <begin position="194"/>
        <end position="203"/>
    </location>
</feature>
<organism evidence="3">
    <name type="scientific">Oryza sativa subsp. japonica</name>
    <name type="common">Rice</name>
    <dbReference type="NCBI Taxonomy" id="39947"/>
    <lineage>
        <taxon>Eukaryota</taxon>
        <taxon>Viridiplantae</taxon>
        <taxon>Streptophyta</taxon>
        <taxon>Embryophyta</taxon>
        <taxon>Tracheophyta</taxon>
        <taxon>Spermatophyta</taxon>
        <taxon>Magnoliopsida</taxon>
        <taxon>Liliopsida</taxon>
        <taxon>Poales</taxon>
        <taxon>Poaceae</taxon>
        <taxon>BOP clade</taxon>
        <taxon>Oryzoideae</taxon>
        <taxon>Oryzeae</taxon>
        <taxon>Oryzinae</taxon>
        <taxon>Oryza</taxon>
        <taxon>Oryza sativa</taxon>
    </lineage>
</organism>
<feature type="compositionally biased region" description="Pro residues" evidence="1">
    <location>
        <begin position="146"/>
        <end position="157"/>
    </location>
</feature>
<reference evidence="3" key="3">
    <citation type="submission" date="2006-01" db="EMBL/GenBank/DDBJ databases">
        <authorList>
            <person name="Buell R."/>
        </authorList>
    </citation>
    <scope>NUCLEOTIDE SEQUENCE</scope>
</reference>
<gene>
    <name evidence="3" type="ordered locus">LOC_Os12g09200</name>
</gene>
<name>Q2QWI8_ORYSJ</name>
<feature type="compositionally biased region" description="Basic and acidic residues" evidence="1">
    <location>
        <begin position="1"/>
        <end position="12"/>
    </location>
</feature>
<evidence type="ECO:0000256" key="2">
    <source>
        <dbReference type="SAM" id="Phobius"/>
    </source>
</evidence>
<feature type="compositionally biased region" description="Basic and acidic residues" evidence="1">
    <location>
        <begin position="34"/>
        <end position="45"/>
    </location>
</feature>
<dbReference type="AlphaFoldDB" id="Q2QWI8"/>
<feature type="region of interest" description="Disordered" evidence="1">
    <location>
        <begin position="131"/>
        <end position="164"/>
    </location>
</feature>
<sequence length="373" mass="39943">MAKANRSVEHGTMRSSSTEKMASEGPDPAAAAADPRHTPRRREAFPARCAASSHRRRAAAGVFGPATAIPASTRFSAAARRLQVSASASLFFIFLLGLLCVSSRGLDARRGDRGDIGVGVSCGPAILNGNALDNASRRSSSHSNTPSPPADAPPSPTPYISSAMSEPTAAELAALIKALSATVDKLQASVTTLQQASSSTTKSIGEHHNNRPPRFQKMDFPKYDGKSDPLAFINRCESYFHQQQIAEEEKHLFLLNLATPDDNNDDDSTPEETGGTNTHVSLHAIAGVRFNDTMQVHINMGGTNLLALLDSGFTHNFVSTAAASLTKLKLLPNGKMQVMVANGEYVSCPGLYRNTAFTTDTETFQIMLRFKRI</sequence>
<feature type="region of interest" description="Disordered" evidence="1">
    <location>
        <begin position="1"/>
        <end position="52"/>
    </location>
</feature>